<dbReference type="EMBL" id="MNYI01000174">
    <property type="protein sequence ID" value="OIP38583.1"/>
    <property type="molecule type" value="Genomic_DNA"/>
</dbReference>
<dbReference type="Gene3D" id="3.30.2310.20">
    <property type="entry name" value="RelE-like"/>
    <property type="match status" value="1"/>
</dbReference>
<dbReference type="PANTHER" id="PTHR40266:SF2">
    <property type="entry name" value="TOXIN HIGB-1"/>
    <property type="match status" value="1"/>
</dbReference>
<evidence type="ECO:0000313" key="1">
    <source>
        <dbReference type="EMBL" id="OIP38583.1"/>
    </source>
</evidence>
<sequence>MIKSFKHKGLEKFFYNNDRSGINVQYASKIGRIMDRLDASVSPQDMNLPGYRLHELKGEKKGIWSVWVSGNWRVTFRFDRENVIVVDYLDYH</sequence>
<proteinExistence type="predicted"/>
<dbReference type="PANTHER" id="PTHR40266">
    <property type="entry name" value="TOXIN HIGB-1"/>
    <property type="match status" value="1"/>
</dbReference>
<name>A0A1J5E3R6_9BACT</name>
<dbReference type="SUPFAM" id="SSF143011">
    <property type="entry name" value="RelE-like"/>
    <property type="match status" value="1"/>
</dbReference>
<dbReference type="InterPro" id="IPR035093">
    <property type="entry name" value="RelE/ParE_toxin_dom_sf"/>
</dbReference>
<accession>A0A1J5E3R6</accession>
<protein>
    <submittedName>
        <fullName evidence="1">Peptidase</fullName>
    </submittedName>
</protein>
<dbReference type="Pfam" id="PF05015">
    <property type="entry name" value="HigB-like_toxin"/>
    <property type="match status" value="1"/>
</dbReference>
<evidence type="ECO:0000313" key="2">
    <source>
        <dbReference type="Proteomes" id="UP000183085"/>
    </source>
</evidence>
<dbReference type="InterPro" id="IPR007711">
    <property type="entry name" value="HigB-1"/>
</dbReference>
<reference evidence="1 2" key="1">
    <citation type="journal article" date="2016" name="Environ. Microbiol.">
        <title>Genomic resolution of a cold subsurface aquifer community provides metabolic insights for novel microbes adapted to high CO concentrations.</title>
        <authorList>
            <person name="Probst A.J."/>
            <person name="Castelle C.J."/>
            <person name="Singh A."/>
            <person name="Brown C.T."/>
            <person name="Anantharaman K."/>
            <person name="Sharon I."/>
            <person name="Hug L.A."/>
            <person name="Burstein D."/>
            <person name="Emerson J.B."/>
            <person name="Thomas B.C."/>
            <person name="Banfield J.F."/>
        </authorList>
    </citation>
    <scope>NUCLEOTIDE SEQUENCE [LARGE SCALE GENOMIC DNA]</scope>
    <source>
        <strain evidence="1">CG2_30_40_21</strain>
    </source>
</reference>
<gene>
    <name evidence="1" type="ORF">AUJ95_06505</name>
</gene>
<dbReference type="Proteomes" id="UP000183085">
    <property type="component" value="Unassembled WGS sequence"/>
</dbReference>
<organism evidence="1 2">
    <name type="scientific">Candidatus Desantisbacteria bacterium CG2_30_40_21</name>
    <dbReference type="NCBI Taxonomy" id="1817895"/>
    <lineage>
        <taxon>Bacteria</taxon>
        <taxon>Candidatus Desantisiibacteriota</taxon>
    </lineage>
</organism>
<comment type="caution">
    <text evidence="1">The sequence shown here is derived from an EMBL/GenBank/DDBJ whole genome shotgun (WGS) entry which is preliminary data.</text>
</comment>
<dbReference type="AlphaFoldDB" id="A0A1J5E3R6"/>